<gene>
    <name evidence="1" type="ORF">GCM10011346_02830</name>
</gene>
<accession>A0ABQ2NMT7</accession>
<dbReference type="InterPro" id="IPR046938">
    <property type="entry name" value="DNA_clamp_sf"/>
</dbReference>
<dbReference type="Proteomes" id="UP000641206">
    <property type="component" value="Unassembled WGS sequence"/>
</dbReference>
<dbReference type="EMBL" id="BMLW01000001">
    <property type="protein sequence ID" value="GGP07318.1"/>
    <property type="molecule type" value="Genomic_DNA"/>
</dbReference>
<comment type="caution">
    <text evidence="1">The sequence shown here is derived from an EMBL/GenBank/DDBJ whole genome shotgun (WGS) entry which is preliminary data.</text>
</comment>
<sequence>MTIEELLAKHAKNFIAEKDAPNYKPGLDGIQYNKNGCIYVVNGHVLLRIVGIMGREKTEIRHYKTGKVLDVKPWAFEKFFGDEFTGSFTINPIELKKYIPSIRAAYAIEKFGILRLKSDGVSIQAANIDNESFFLNLSDKFESDPYTIRSITLDLNYLADILEFFSDAEVDEVWISIPNGFKPILFKALNYEVLLMPCRRV</sequence>
<evidence type="ECO:0000313" key="1">
    <source>
        <dbReference type="EMBL" id="GGP07318.1"/>
    </source>
</evidence>
<protein>
    <submittedName>
        <fullName evidence="1">Uncharacterized protein</fullName>
    </submittedName>
</protein>
<dbReference type="RefSeq" id="WP_188732762.1">
    <property type="nucleotide sequence ID" value="NZ_BMLW01000001.1"/>
</dbReference>
<dbReference type="Gene3D" id="3.70.10.10">
    <property type="match status" value="1"/>
</dbReference>
<evidence type="ECO:0000313" key="2">
    <source>
        <dbReference type="Proteomes" id="UP000641206"/>
    </source>
</evidence>
<dbReference type="SUPFAM" id="SSF55979">
    <property type="entry name" value="DNA clamp"/>
    <property type="match status" value="1"/>
</dbReference>
<keyword evidence="2" id="KW-1185">Reference proteome</keyword>
<reference evidence="2" key="1">
    <citation type="journal article" date="2019" name="Int. J. Syst. Evol. Microbiol.">
        <title>The Global Catalogue of Microorganisms (GCM) 10K type strain sequencing project: providing services to taxonomists for standard genome sequencing and annotation.</title>
        <authorList>
            <consortium name="The Broad Institute Genomics Platform"/>
            <consortium name="The Broad Institute Genome Sequencing Center for Infectious Disease"/>
            <person name="Wu L."/>
            <person name="Ma J."/>
        </authorList>
    </citation>
    <scope>NUCLEOTIDE SEQUENCE [LARGE SCALE GENOMIC DNA]</scope>
    <source>
        <strain evidence="2">CGMCC 1.7693</strain>
    </source>
</reference>
<name>A0ABQ2NMT7_9BACI</name>
<proteinExistence type="predicted"/>
<organism evidence="1 2">
    <name type="scientific">Oceanobacillus neutriphilus</name>
    <dbReference type="NCBI Taxonomy" id="531815"/>
    <lineage>
        <taxon>Bacteria</taxon>
        <taxon>Bacillati</taxon>
        <taxon>Bacillota</taxon>
        <taxon>Bacilli</taxon>
        <taxon>Bacillales</taxon>
        <taxon>Bacillaceae</taxon>
        <taxon>Oceanobacillus</taxon>
    </lineage>
</organism>